<evidence type="ECO:0000256" key="1">
    <source>
        <dbReference type="SAM" id="MobiDB-lite"/>
    </source>
</evidence>
<accession>A0A3M0I1K5</accession>
<feature type="region of interest" description="Disordered" evidence="1">
    <location>
        <begin position="32"/>
        <end position="67"/>
    </location>
</feature>
<name>A0A3M0I1K5_9ACTN</name>
<reference evidence="2 3" key="1">
    <citation type="submission" date="2017-11" db="EMBL/GenBank/DDBJ databases">
        <title>Draft genome of actinobacteria isolated from guarana (Paullinia cupana (Mart.) Ducke.</title>
        <authorList>
            <person name="Siqueira K.A."/>
            <person name="Liotti R.G."/>
            <person name="Mendes T.A.O."/>
            <person name="Soares M.A."/>
        </authorList>
    </citation>
    <scope>NUCLEOTIDE SEQUENCE [LARGE SCALE GENOMIC DNA]</scope>
    <source>
        <strain evidence="2 3">193</strain>
    </source>
</reference>
<organism evidence="2 3">
    <name type="scientific">Streptomyces shenzhenensis</name>
    <dbReference type="NCBI Taxonomy" id="943815"/>
    <lineage>
        <taxon>Bacteria</taxon>
        <taxon>Bacillati</taxon>
        <taxon>Actinomycetota</taxon>
        <taxon>Actinomycetes</taxon>
        <taxon>Kitasatosporales</taxon>
        <taxon>Streptomycetaceae</taxon>
        <taxon>Streptomyces</taxon>
    </lineage>
</organism>
<proteinExistence type="predicted"/>
<evidence type="ECO:0000313" key="3">
    <source>
        <dbReference type="Proteomes" id="UP000270471"/>
    </source>
</evidence>
<keyword evidence="3" id="KW-1185">Reference proteome</keyword>
<dbReference type="EMBL" id="PENI01000050">
    <property type="protein sequence ID" value="RMB79949.1"/>
    <property type="molecule type" value="Genomic_DNA"/>
</dbReference>
<gene>
    <name evidence="2" type="ORF">CTZ28_42955</name>
</gene>
<sequence length="67" mass="6807">MVGAVSAGIARGREGVHVLDVEVYACPPLSGCGPQRLSQTPVQAGLTGQGTPTRAGHPHPQPAKEIP</sequence>
<protein>
    <submittedName>
        <fullName evidence="2">Uncharacterized protein</fullName>
    </submittedName>
</protein>
<comment type="caution">
    <text evidence="2">The sequence shown here is derived from an EMBL/GenBank/DDBJ whole genome shotgun (WGS) entry which is preliminary data.</text>
</comment>
<dbReference type="Proteomes" id="UP000270471">
    <property type="component" value="Unassembled WGS sequence"/>
</dbReference>
<evidence type="ECO:0000313" key="2">
    <source>
        <dbReference type="EMBL" id="RMB79949.1"/>
    </source>
</evidence>
<dbReference type="AlphaFoldDB" id="A0A3M0I1K5"/>